<keyword evidence="1" id="KW-1133">Transmembrane helix</keyword>
<evidence type="ECO:0000256" key="1">
    <source>
        <dbReference type="SAM" id="Phobius"/>
    </source>
</evidence>
<accession>A0A8S5TFW0</accession>
<proteinExistence type="predicted"/>
<keyword evidence="1" id="KW-0812">Transmembrane</keyword>
<organism evidence="2">
    <name type="scientific">Siphoviridae sp. ctP0x5</name>
    <dbReference type="NCBI Taxonomy" id="2827863"/>
    <lineage>
        <taxon>Viruses</taxon>
        <taxon>Duplodnaviria</taxon>
        <taxon>Heunggongvirae</taxon>
        <taxon>Uroviricota</taxon>
        <taxon>Caudoviricetes</taxon>
    </lineage>
</organism>
<reference evidence="2" key="1">
    <citation type="journal article" date="2021" name="Proc. Natl. Acad. Sci. U.S.A.">
        <title>A Catalog of Tens of Thousands of Viruses from Human Metagenomes Reveals Hidden Associations with Chronic Diseases.</title>
        <authorList>
            <person name="Tisza M.J."/>
            <person name="Buck C.B."/>
        </authorList>
    </citation>
    <scope>NUCLEOTIDE SEQUENCE</scope>
    <source>
        <strain evidence="2">CtP0x5</strain>
    </source>
</reference>
<feature type="transmembrane region" description="Helical" evidence="1">
    <location>
        <begin position="30"/>
        <end position="48"/>
    </location>
</feature>
<protein>
    <submittedName>
        <fullName evidence="2">Uncharacterized protein</fullName>
    </submittedName>
</protein>
<name>A0A8S5TFW0_9CAUD</name>
<keyword evidence="1" id="KW-0472">Membrane</keyword>
<dbReference type="EMBL" id="BK032818">
    <property type="protein sequence ID" value="DAF61915.1"/>
    <property type="molecule type" value="Genomic_DNA"/>
</dbReference>
<evidence type="ECO:0000313" key="2">
    <source>
        <dbReference type="EMBL" id="DAF61915.1"/>
    </source>
</evidence>
<sequence length="71" mass="8773">MNMYLMFTFYYSLFYQPRKADFIVLYSGQIMIRLPLVYFLNLQALIYYTHWQWRGSLLTQLCGFFPPYYGR</sequence>